<reference evidence="1" key="1">
    <citation type="submission" date="2014-07" db="EMBL/GenBank/DDBJ databases">
        <authorList>
            <person name="Urmite Genomes Urmite Genomes"/>
        </authorList>
    </citation>
    <scope>NUCLEOTIDE SEQUENCE</scope>
    <source>
        <strain evidence="1">12M76_air</strain>
    </source>
</reference>
<protein>
    <submittedName>
        <fullName evidence="1">SnoaL-like polyketide cyclase</fullName>
    </submittedName>
</protein>
<dbReference type="InterPro" id="IPR032710">
    <property type="entry name" value="NTF2-like_dom_sf"/>
</dbReference>
<dbReference type="InterPro" id="IPR009959">
    <property type="entry name" value="Cyclase_SnoaL-like"/>
</dbReference>
<dbReference type="Pfam" id="PF07366">
    <property type="entry name" value="SnoaL"/>
    <property type="match status" value="1"/>
</dbReference>
<dbReference type="EMBL" id="LM997413">
    <property type="protein sequence ID" value="CEA04553.1"/>
    <property type="molecule type" value="Genomic_DNA"/>
</dbReference>
<sequence length="138" mass="15553">MSTLVNTAMAFFETCESGKGWEQCQQYCHDDAIFNVHATSLEHYKTVAEYSESLPHLMKILPDAHYKLINVAVDEERETVIVFARFYGTHTGMDEPVPATGKSLATNYGFVMRLQDGKVAEVTKVWNDGHAHVQLGWV</sequence>
<dbReference type="AlphaFoldDB" id="A0A078MAX1"/>
<dbReference type="Gene3D" id="3.10.450.50">
    <property type="match status" value="1"/>
</dbReference>
<dbReference type="OrthoDB" id="1492879at2"/>
<dbReference type="SUPFAM" id="SSF54427">
    <property type="entry name" value="NTF2-like"/>
    <property type="match status" value="1"/>
</dbReference>
<dbReference type="PATRIC" id="fig|1461581.3.peg.1593"/>
<evidence type="ECO:0000313" key="1">
    <source>
        <dbReference type="EMBL" id="CEA04553.1"/>
    </source>
</evidence>
<organism evidence="1">
    <name type="scientific">Pseudomonas saudimassiliensis</name>
    <dbReference type="NCBI Taxonomy" id="1461581"/>
    <lineage>
        <taxon>Bacteria</taxon>
        <taxon>Pseudomonadati</taxon>
        <taxon>Pseudomonadota</taxon>
        <taxon>Gammaproteobacteria</taxon>
        <taxon>Pseudomonadales</taxon>
        <taxon>Pseudomonadaceae</taxon>
        <taxon>Pseudomonas</taxon>
    </lineage>
</organism>
<proteinExistence type="predicted"/>
<dbReference type="GO" id="GO:0030638">
    <property type="term" value="P:polyketide metabolic process"/>
    <property type="evidence" value="ECO:0007669"/>
    <property type="project" value="InterPro"/>
</dbReference>
<dbReference type="RefSeq" id="WP_044499262.1">
    <property type="nucleotide sequence ID" value="NZ_LK391969.1"/>
</dbReference>
<dbReference type="EMBL" id="LK391969">
    <property type="protein sequence ID" value="CEF26682.1"/>
    <property type="molecule type" value="Genomic_DNA"/>
</dbReference>
<gene>
    <name evidence="1" type="ORF">BN1049_01615</name>
</gene>
<accession>A0A078MAX1</accession>
<name>A0A078MAX1_9PSED</name>